<dbReference type="InterPro" id="IPR026004">
    <property type="entry name" value="Septum_form"/>
</dbReference>
<keyword evidence="2" id="KW-0812">Transmembrane</keyword>
<dbReference type="AlphaFoldDB" id="A0A7W7N017"/>
<keyword evidence="2" id="KW-1133">Transmembrane helix</keyword>
<dbReference type="Proteomes" id="UP000549343">
    <property type="component" value="Unassembled WGS sequence"/>
</dbReference>
<keyword evidence="2" id="KW-0472">Membrane</keyword>
<feature type="region of interest" description="Disordered" evidence="1">
    <location>
        <begin position="1"/>
        <end position="62"/>
    </location>
</feature>
<organism evidence="4 5">
    <name type="scientific">Actinomadura livida</name>
    <dbReference type="NCBI Taxonomy" id="79909"/>
    <lineage>
        <taxon>Bacteria</taxon>
        <taxon>Bacillati</taxon>
        <taxon>Actinomycetota</taxon>
        <taxon>Actinomycetes</taxon>
        <taxon>Streptosporangiales</taxon>
        <taxon>Thermomonosporaceae</taxon>
        <taxon>Actinomadura</taxon>
    </lineage>
</organism>
<sequence>MSTPPPADNDPETSGEWAPPGSPSPAEHAPPAEHTPPTAPAPAGPPVQPPPHPYGQPPPAAPARTNKWAIASLVTGVLGLVVLGVIFGIVALLQAGGRGEKGKGLAIGGLLASAFWTVAGVVALLVAAGSLISVDRDESGQVTEKDRVVVAALRTGDCFTGFEGDTTKILVTALPCSRPHDGEVVAKLRLSGKAHPGDEKVSEQADNACFEKSLQLQKSRHSKDLEPYNLWPSRTSWDAGDREVVCLMRYTGSGTLTSPLRETIDASRKLWDELTAGDCLGKWDDESYTQRTVSCTDPYWIQVYATFPLKAGPYPGQKAMDRTAQRGCERRQEKVFRGHRLPDLMWWLYPEEVEWDAGHRTAVCFAESEGRPLKKPMLPR</sequence>
<evidence type="ECO:0000313" key="4">
    <source>
        <dbReference type="EMBL" id="MBB4776644.1"/>
    </source>
</evidence>
<dbReference type="EMBL" id="JACHMV010000001">
    <property type="protein sequence ID" value="MBB4776644.1"/>
    <property type="molecule type" value="Genomic_DNA"/>
</dbReference>
<feature type="transmembrane region" description="Helical" evidence="2">
    <location>
        <begin position="105"/>
        <end position="132"/>
    </location>
</feature>
<gene>
    <name evidence="4" type="ORF">F4557_005062</name>
</gene>
<dbReference type="Pfam" id="PF13845">
    <property type="entry name" value="Septum_form"/>
    <property type="match status" value="1"/>
</dbReference>
<dbReference type="RefSeq" id="WP_184886660.1">
    <property type="nucleotide sequence ID" value="NZ_BAAAHD010000073.1"/>
</dbReference>
<evidence type="ECO:0000313" key="5">
    <source>
        <dbReference type="Proteomes" id="UP000549343"/>
    </source>
</evidence>
<reference evidence="4 5" key="1">
    <citation type="submission" date="2020-08" db="EMBL/GenBank/DDBJ databases">
        <title>Sequencing the genomes of 1000 actinobacteria strains.</title>
        <authorList>
            <person name="Klenk H.-P."/>
        </authorList>
    </citation>
    <scope>NUCLEOTIDE SEQUENCE [LARGE SCALE GENOMIC DNA]</scope>
    <source>
        <strain evidence="4 5">DSM 44772</strain>
    </source>
</reference>
<feature type="transmembrane region" description="Helical" evidence="2">
    <location>
        <begin position="68"/>
        <end position="93"/>
    </location>
</feature>
<name>A0A7W7N017_9ACTN</name>
<feature type="compositionally biased region" description="Pro residues" evidence="1">
    <location>
        <begin position="33"/>
        <end position="61"/>
    </location>
</feature>
<comment type="caution">
    <text evidence="4">The sequence shown here is derived from an EMBL/GenBank/DDBJ whole genome shotgun (WGS) entry which is preliminary data.</text>
</comment>
<evidence type="ECO:0000256" key="2">
    <source>
        <dbReference type="SAM" id="Phobius"/>
    </source>
</evidence>
<proteinExistence type="predicted"/>
<accession>A0A7W7N017</accession>
<evidence type="ECO:0000259" key="3">
    <source>
        <dbReference type="Pfam" id="PF13845"/>
    </source>
</evidence>
<feature type="domain" description="Septum formation-related" evidence="3">
    <location>
        <begin position="156"/>
        <end position="364"/>
    </location>
</feature>
<evidence type="ECO:0000256" key="1">
    <source>
        <dbReference type="SAM" id="MobiDB-lite"/>
    </source>
</evidence>
<protein>
    <recommendedName>
        <fullName evidence="3">Septum formation-related domain-containing protein</fullName>
    </recommendedName>
</protein>